<dbReference type="EMBL" id="JADCNM010000007">
    <property type="protein sequence ID" value="KAG0474976.1"/>
    <property type="molecule type" value="Genomic_DNA"/>
</dbReference>
<reference evidence="2 3" key="1">
    <citation type="journal article" date="2020" name="Nat. Food">
        <title>A phased Vanilla planifolia genome enables genetic improvement of flavour and production.</title>
        <authorList>
            <person name="Hasing T."/>
            <person name="Tang H."/>
            <person name="Brym M."/>
            <person name="Khazi F."/>
            <person name="Huang T."/>
            <person name="Chambers A.H."/>
        </authorList>
    </citation>
    <scope>NUCLEOTIDE SEQUENCE [LARGE SCALE GENOMIC DNA]</scope>
    <source>
        <tissue evidence="2">Leaf</tissue>
    </source>
</reference>
<keyword evidence="1" id="KW-0732">Signal</keyword>
<protein>
    <submittedName>
        <fullName evidence="2">Uncharacterized protein</fullName>
    </submittedName>
</protein>
<dbReference type="OrthoDB" id="10266693at2759"/>
<proteinExistence type="predicted"/>
<dbReference type="PANTHER" id="PTHR30222">
    <property type="entry name" value="SPERMIDINE/PUTRESCINE-BINDING PERIPLASMIC PROTEIN"/>
    <property type="match status" value="1"/>
</dbReference>
<evidence type="ECO:0000313" key="3">
    <source>
        <dbReference type="Proteomes" id="UP000639772"/>
    </source>
</evidence>
<evidence type="ECO:0000256" key="1">
    <source>
        <dbReference type="ARBA" id="ARBA00022729"/>
    </source>
</evidence>
<organism evidence="2 3">
    <name type="scientific">Vanilla planifolia</name>
    <name type="common">Vanilla</name>
    <dbReference type="NCBI Taxonomy" id="51239"/>
    <lineage>
        <taxon>Eukaryota</taxon>
        <taxon>Viridiplantae</taxon>
        <taxon>Streptophyta</taxon>
        <taxon>Embryophyta</taxon>
        <taxon>Tracheophyta</taxon>
        <taxon>Spermatophyta</taxon>
        <taxon>Magnoliopsida</taxon>
        <taxon>Liliopsida</taxon>
        <taxon>Asparagales</taxon>
        <taxon>Orchidaceae</taxon>
        <taxon>Vanilloideae</taxon>
        <taxon>Vanilleae</taxon>
        <taxon>Vanilla</taxon>
    </lineage>
</organism>
<dbReference type="AlphaFoldDB" id="A0A835QPY0"/>
<evidence type="ECO:0000313" key="2">
    <source>
        <dbReference type="EMBL" id="KAG0474976.1"/>
    </source>
</evidence>
<accession>A0A835QPY0</accession>
<dbReference type="PANTHER" id="PTHR30222:SF17">
    <property type="entry name" value="SPERMIDINE_PUTRESCINE-BINDING PERIPLASMIC PROTEIN"/>
    <property type="match status" value="1"/>
</dbReference>
<comment type="caution">
    <text evidence="2">The sequence shown here is derived from an EMBL/GenBank/DDBJ whole genome shotgun (WGS) entry which is preliminary data.</text>
</comment>
<sequence>MEFCLQSSRALPFQQEVIPGASPLSLHQNPVEGPLRHAQGEPKLDSNLLCGIPPPEILEKCEFLEPLSQQAMEDYKWLISSMEKPHDGHFSRINRFLRQKLLGG</sequence>
<gene>
    <name evidence="2" type="ORF">HPP92_014662</name>
</gene>
<dbReference type="Proteomes" id="UP000639772">
    <property type="component" value="Chromosome 7"/>
</dbReference>
<name>A0A835QPY0_VANPL</name>